<dbReference type="Pfam" id="PF13229">
    <property type="entry name" value="Beta_helix"/>
    <property type="match status" value="1"/>
</dbReference>
<organism evidence="10 11">
    <name type="scientific">Arenibacter aquaticus</name>
    <dbReference type="NCBI Taxonomy" id="2489054"/>
    <lineage>
        <taxon>Bacteria</taxon>
        <taxon>Pseudomonadati</taxon>
        <taxon>Bacteroidota</taxon>
        <taxon>Flavobacteriia</taxon>
        <taxon>Flavobacteriales</taxon>
        <taxon>Flavobacteriaceae</taxon>
        <taxon>Arenibacter</taxon>
    </lineage>
</organism>
<name>A0A3S0ANA4_9FLAO</name>
<evidence type="ECO:0000313" key="11">
    <source>
        <dbReference type="Proteomes" id="UP000267585"/>
    </source>
</evidence>
<dbReference type="AlphaFoldDB" id="A0A3S0ANA4"/>
<dbReference type="InterPro" id="IPR056441">
    <property type="entry name" value="Beta-barrel_GLAA-B_II"/>
</dbReference>
<evidence type="ECO:0000256" key="2">
    <source>
        <dbReference type="ARBA" id="ARBA00001271"/>
    </source>
</evidence>
<evidence type="ECO:0000313" key="10">
    <source>
        <dbReference type="EMBL" id="RTE54025.1"/>
    </source>
</evidence>
<feature type="domain" description="GLAA-B beta-barrel" evidence="9">
    <location>
        <begin position="344"/>
        <end position="411"/>
    </location>
</feature>
<dbReference type="EMBL" id="RQPJ01000003">
    <property type="protein sequence ID" value="RTE54025.1"/>
    <property type="molecule type" value="Genomic_DNA"/>
</dbReference>
<dbReference type="InterPro" id="IPR011050">
    <property type="entry name" value="Pectin_lyase_fold/virulence"/>
</dbReference>
<dbReference type="SUPFAM" id="SSF51126">
    <property type="entry name" value="Pectin lyase-like"/>
    <property type="match status" value="1"/>
</dbReference>
<dbReference type="RefSeq" id="WP_126162013.1">
    <property type="nucleotide sequence ID" value="NZ_RQPJ01000003.1"/>
</dbReference>
<comment type="catalytic activity">
    <reaction evidence="1">
        <text>Hydrolysis of terminal, non-reducing alpha-D-galactose residues in alpha-D-galactosides, including galactose oligosaccharides, galactomannans and galactolipids.</text>
        <dbReference type="EC" id="3.2.1.22"/>
    </reaction>
</comment>
<evidence type="ECO:0000259" key="7">
    <source>
        <dbReference type="Pfam" id="PF13229"/>
    </source>
</evidence>
<keyword evidence="4" id="KW-0677">Repeat</keyword>
<dbReference type="GO" id="GO:0004557">
    <property type="term" value="F:alpha-galactosidase activity"/>
    <property type="evidence" value="ECO:0007669"/>
    <property type="project" value="UniProtKB-EC"/>
</dbReference>
<sequence length="605" mass="69398">MLNNLKFLVGLCFLVLGVSTSVKGQQLIKIEPQLGDMTLVVREALEKVNQKDVKLVFSEGTYVFKPDYARQQYSYITNHGNGLKNIIFLMEDFDSVVIEGNGAEFIFQGQVAPFQFKNCKKIRVKDLTLDWDIPFLFQGEVVAIDSVQGWRDIKPFSDGYSWEVKNDQLHFPNIHGFSFNELGSTLAFDPDLKRVSHGAWDVNSNPRWVEKRSNGILRFHEFLKHYPPIGAILNSKGEKEKNRYAPAFQVVQSNDVLFDDIVIHHALGMGFLFERTQDITIKQSGIYVRKGSDRVVSTIADATHFANCKGDILIEDCTFMHMLDDGTNVHGTYVEVDRILNDKTVRVALKHFEQMGFQFADKGDVLWFIQKPNPTRTLENEVVTLVQINDRYIDITFKNKLPTNLAAGDILENKTWNPTFIMRGCTIKDHRARNIVLKTPQKILIENNNFSSMMSSIFFRGETFYWFESGAVEDVLIRNNNFEYCAYSGMEHAVLKISPRLGKDFDATETYDRNIRFKDNTIQTFDNRIIWADRVDGLTISGNTIKQVPSATRIYPMAPMMHFINCTNVEVTENSYEGPNTNFIQNDNQSQKTLIFKGNKGFKYK</sequence>
<evidence type="ECO:0000259" key="9">
    <source>
        <dbReference type="Pfam" id="PF23764"/>
    </source>
</evidence>
<keyword evidence="5" id="KW-0378">Hydrolase</keyword>
<dbReference type="Pfam" id="PF23763">
    <property type="entry name" value="Beta-barrel_GLAA-B_I"/>
    <property type="match status" value="1"/>
</dbReference>
<dbReference type="InterPro" id="IPR039448">
    <property type="entry name" value="Beta_helix"/>
</dbReference>
<dbReference type="Gene3D" id="2.160.20.10">
    <property type="entry name" value="Single-stranded right-handed beta-helix, Pectin lyase-like"/>
    <property type="match status" value="2"/>
</dbReference>
<dbReference type="SMART" id="SM00710">
    <property type="entry name" value="PbH1"/>
    <property type="match status" value="6"/>
</dbReference>
<dbReference type="Pfam" id="PF23764">
    <property type="entry name" value="Beta-barrel_GLAA-B_II"/>
    <property type="match status" value="1"/>
</dbReference>
<feature type="domain" description="GLAA-B beta-barrel" evidence="8">
    <location>
        <begin position="137"/>
        <end position="233"/>
    </location>
</feature>
<proteinExistence type="predicted"/>
<protein>
    <submittedName>
        <fullName evidence="10">Right-handed parallel beta-helix repeat-containing protein</fullName>
    </submittedName>
</protein>
<comment type="caution">
    <text evidence="10">The sequence shown here is derived from an EMBL/GenBank/DDBJ whole genome shotgun (WGS) entry which is preliminary data.</text>
</comment>
<reference evidence="10 11" key="1">
    <citation type="submission" date="2018-11" db="EMBL/GenBank/DDBJ databases">
        <title>Arenibacter aquaticus sp.nov., a marine bacterium isolated from surface seawater in the South China Sea.</title>
        <authorList>
            <person name="Guo J."/>
            <person name="Sun J."/>
        </authorList>
    </citation>
    <scope>NUCLEOTIDE SEQUENCE [LARGE SCALE GENOMIC DNA]</scope>
    <source>
        <strain evidence="10 11">GUO666</strain>
    </source>
</reference>
<evidence type="ECO:0000256" key="3">
    <source>
        <dbReference type="ARBA" id="ARBA00022729"/>
    </source>
</evidence>
<keyword evidence="6" id="KW-0326">Glycosidase</keyword>
<dbReference type="InterPro" id="IPR057275">
    <property type="entry name" value="Beta-barrel_GLAA-B_I"/>
</dbReference>
<gene>
    <name evidence="10" type="ORF">EHW67_08845</name>
</gene>
<evidence type="ECO:0000256" key="1">
    <source>
        <dbReference type="ARBA" id="ARBA00001255"/>
    </source>
</evidence>
<comment type="catalytic activity">
    <reaction evidence="2">
        <text>Hydrolysis of terminal, non-reducing branched (1-&gt;3)-alpha-D-galactosidic residues, producing free D-galactose.</text>
        <dbReference type="EC" id="3.2.1.n1"/>
    </reaction>
</comment>
<dbReference type="InterPro" id="IPR006626">
    <property type="entry name" value="PbH1"/>
</dbReference>
<accession>A0A3S0ANA4</accession>
<keyword evidence="11" id="KW-1185">Reference proteome</keyword>
<evidence type="ECO:0000256" key="6">
    <source>
        <dbReference type="ARBA" id="ARBA00023295"/>
    </source>
</evidence>
<evidence type="ECO:0000259" key="8">
    <source>
        <dbReference type="Pfam" id="PF23763"/>
    </source>
</evidence>
<evidence type="ECO:0000256" key="5">
    <source>
        <dbReference type="ARBA" id="ARBA00022801"/>
    </source>
</evidence>
<feature type="domain" description="Right handed beta helix" evidence="7">
    <location>
        <begin position="420"/>
        <end position="594"/>
    </location>
</feature>
<keyword evidence="3" id="KW-0732">Signal</keyword>
<evidence type="ECO:0000256" key="4">
    <source>
        <dbReference type="ARBA" id="ARBA00022737"/>
    </source>
</evidence>
<dbReference type="Proteomes" id="UP000267585">
    <property type="component" value="Unassembled WGS sequence"/>
</dbReference>
<dbReference type="OrthoDB" id="9807299at2"/>
<dbReference type="InterPro" id="IPR012334">
    <property type="entry name" value="Pectin_lyas_fold"/>
</dbReference>